<dbReference type="GO" id="GO:0006679">
    <property type="term" value="P:glucosylceramide biosynthetic process"/>
    <property type="evidence" value="ECO:0007669"/>
    <property type="project" value="TreeGrafter"/>
</dbReference>
<keyword evidence="9 11" id="KW-1133">Transmembrane helix</keyword>
<evidence type="ECO:0000256" key="1">
    <source>
        <dbReference type="ARBA" id="ARBA00004141"/>
    </source>
</evidence>
<comment type="subcellular location">
    <subcellularLocation>
        <location evidence="1">Membrane</location>
        <topology evidence="1">Multi-pass membrane protein</topology>
    </subcellularLocation>
</comment>
<dbReference type="SUPFAM" id="SSF53448">
    <property type="entry name" value="Nucleotide-diphospho-sugar transferases"/>
    <property type="match status" value="1"/>
</dbReference>
<keyword evidence="8 11" id="KW-0812">Transmembrane</keyword>
<proteinExistence type="inferred from homology"/>
<feature type="transmembrane region" description="Helical" evidence="11">
    <location>
        <begin position="43"/>
        <end position="69"/>
    </location>
</feature>
<dbReference type="PANTHER" id="PTHR12726">
    <property type="entry name" value="CERAMIDE GLUCOSYLTRANSFERASE"/>
    <property type="match status" value="1"/>
</dbReference>
<reference evidence="12 13" key="1">
    <citation type="journal article" date="2019" name="BMC Genomics">
        <title>New insights from Opisthorchis felineus genome: update on genomics of the epidemiologically important liver flukes.</title>
        <authorList>
            <person name="Ershov N.I."/>
            <person name="Mordvinov V.A."/>
            <person name="Prokhortchouk E.B."/>
            <person name="Pakharukova M.Y."/>
            <person name="Gunbin K.V."/>
            <person name="Ustyantsev K."/>
            <person name="Genaev M.A."/>
            <person name="Blinov A.G."/>
            <person name="Mazur A."/>
            <person name="Boulygina E."/>
            <person name="Tsygankova S."/>
            <person name="Khrameeva E."/>
            <person name="Chekanov N."/>
            <person name="Fan G."/>
            <person name="Xiao A."/>
            <person name="Zhang H."/>
            <person name="Xu X."/>
            <person name="Yang H."/>
            <person name="Solovyev V."/>
            <person name="Lee S.M."/>
            <person name="Liu X."/>
            <person name="Afonnikov D.A."/>
            <person name="Skryabin K.G."/>
        </authorList>
    </citation>
    <scope>NUCLEOTIDE SEQUENCE [LARGE SCALE GENOMIC DNA]</scope>
    <source>
        <strain evidence="12">AK-0245</strain>
        <tissue evidence="12">Whole organism</tissue>
    </source>
</reference>
<evidence type="ECO:0000256" key="10">
    <source>
        <dbReference type="ARBA" id="ARBA00023136"/>
    </source>
</evidence>
<evidence type="ECO:0000256" key="2">
    <source>
        <dbReference type="ARBA" id="ARBA00004760"/>
    </source>
</evidence>
<evidence type="ECO:0000256" key="3">
    <source>
        <dbReference type="ARBA" id="ARBA00004991"/>
    </source>
</evidence>
<dbReference type="GO" id="GO:0016020">
    <property type="term" value="C:membrane"/>
    <property type="evidence" value="ECO:0007669"/>
    <property type="project" value="UniProtKB-SubCell"/>
</dbReference>
<dbReference type="InterPro" id="IPR025993">
    <property type="entry name" value="Ceramide_glucosylTrfase"/>
</dbReference>
<dbReference type="EMBL" id="SJOL01006404">
    <property type="protein sequence ID" value="TGZ67709.1"/>
    <property type="molecule type" value="Genomic_DNA"/>
</dbReference>
<name>A0A4S2M0J4_OPIFE</name>
<dbReference type="InterPro" id="IPR029044">
    <property type="entry name" value="Nucleotide-diphossugar_trans"/>
</dbReference>
<comment type="pathway">
    <text evidence="2">Lipid metabolism; sphingolipid metabolism.</text>
</comment>
<dbReference type="CDD" id="cd02520">
    <property type="entry name" value="Glucosylceramide_synthase"/>
    <property type="match status" value="1"/>
</dbReference>
<evidence type="ECO:0000256" key="9">
    <source>
        <dbReference type="ARBA" id="ARBA00022989"/>
    </source>
</evidence>
<organism evidence="12 13">
    <name type="scientific">Opisthorchis felineus</name>
    <dbReference type="NCBI Taxonomy" id="147828"/>
    <lineage>
        <taxon>Eukaryota</taxon>
        <taxon>Metazoa</taxon>
        <taxon>Spiralia</taxon>
        <taxon>Lophotrochozoa</taxon>
        <taxon>Platyhelminthes</taxon>
        <taxon>Trematoda</taxon>
        <taxon>Digenea</taxon>
        <taxon>Opisthorchiida</taxon>
        <taxon>Opisthorchiata</taxon>
        <taxon>Opisthorchiidae</taxon>
        <taxon>Opisthorchis</taxon>
    </lineage>
</organism>
<feature type="transmembrane region" description="Helical" evidence="11">
    <location>
        <begin position="432"/>
        <end position="454"/>
    </location>
</feature>
<keyword evidence="7" id="KW-0808">Transferase</keyword>
<keyword evidence="13" id="KW-1185">Reference proteome</keyword>
<dbReference type="OrthoDB" id="1483400at2759"/>
<evidence type="ECO:0000256" key="8">
    <source>
        <dbReference type="ARBA" id="ARBA00022692"/>
    </source>
</evidence>
<evidence type="ECO:0000256" key="4">
    <source>
        <dbReference type="ARBA" id="ARBA00006739"/>
    </source>
</evidence>
<dbReference type="AlphaFoldDB" id="A0A4S2M0J4"/>
<evidence type="ECO:0000256" key="7">
    <source>
        <dbReference type="ARBA" id="ARBA00022679"/>
    </source>
</evidence>
<dbReference type="GO" id="GO:0008120">
    <property type="term" value="F:ceramide glucosyltransferase activity"/>
    <property type="evidence" value="ECO:0007669"/>
    <property type="project" value="UniProtKB-EC"/>
</dbReference>
<evidence type="ECO:0000313" key="12">
    <source>
        <dbReference type="EMBL" id="TGZ67709.1"/>
    </source>
</evidence>
<feature type="transmembrane region" description="Helical" evidence="11">
    <location>
        <begin position="500"/>
        <end position="520"/>
    </location>
</feature>
<protein>
    <recommendedName>
        <fullName evidence="5">ceramide glucosyltransferase</fullName>
        <ecNumber evidence="5">2.4.1.80</ecNumber>
    </recommendedName>
</protein>
<dbReference type="UniPathway" id="UPA00222"/>
<comment type="similarity">
    <text evidence="4">Belongs to the glycosyltransferase 2 family.</text>
</comment>
<comment type="caution">
    <text evidence="12">The sequence shown here is derived from an EMBL/GenBank/DDBJ whole genome shotgun (WGS) entry which is preliminary data.</text>
</comment>
<dbReference type="Gene3D" id="3.90.550.10">
    <property type="entry name" value="Spore Coat Polysaccharide Biosynthesis Protein SpsA, Chain A"/>
    <property type="match status" value="1"/>
</dbReference>
<gene>
    <name evidence="12" type="ORF">CRM22_004633</name>
</gene>
<dbReference type="STRING" id="147828.A0A4S2M0J4"/>
<evidence type="ECO:0000256" key="6">
    <source>
        <dbReference type="ARBA" id="ARBA00022676"/>
    </source>
</evidence>
<evidence type="ECO:0000256" key="5">
    <source>
        <dbReference type="ARBA" id="ARBA00012699"/>
    </source>
</evidence>
<keyword evidence="6" id="KW-0328">Glycosyltransferase</keyword>
<accession>A0A4S2M0J4</accession>
<keyword evidence="10 11" id="KW-0472">Membrane</keyword>
<sequence length="573" mass="64948">MHSIPYHLLNGEYHIYNFTTGLSAYGYIYYASLSTGESYAVQLFLTLLALFGVGLTVVMTVTHLCAIYFARHHMYRTTPVRDLGPCPEPRHVWQRRFTAARSYRAFCSIPSWQSCFRSSESASSVPPFITQPESLTSPFLQAPKIIVKMPDFLDGITQPSAIKPMSYPGVSIIKPLSGVDTNLEVNLASYFRLDYPTYEVIFCVSDSLDPSCKLVHRLQSVYPNVPSRLIVAKKVYGINPKINNLQAGYEAARYDLLLISDSGIWMRSDTLTDMVACLKSDANVGLVHQMPFMAPYLAAVRAFMDPTSPFPLVSSSTWSPLSDRPSFAWILQLVFFGCWHAKIYLFAAFLGINCVTGMSILLRKPVLSPLGGFVRFSRYLAEDFFISKYFIDQGWQIRLAHQPAWQNSLSTSVSQFHSRISRWSQLRLTMVIVAYILEPLSRCFPAAILGAFGFSHFLPNFIDPGVFFLCHILIWFLFDYFLLLSLYPPCMQLCITKLEYLVAWMFSELTAVPFHFSVIFKKDIQWRNKRYRVHWGGVSEQIILSPSADQTDHFVPDNCAGEAVGSANTTMHL</sequence>
<evidence type="ECO:0000256" key="11">
    <source>
        <dbReference type="SAM" id="Phobius"/>
    </source>
</evidence>
<dbReference type="PANTHER" id="PTHR12726:SF0">
    <property type="entry name" value="CERAMIDE GLUCOSYLTRANSFERASE"/>
    <property type="match status" value="1"/>
</dbReference>
<comment type="pathway">
    <text evidence="3">Sphingolipid metabolism.</text>
</comment>
<dbReference type="Pfam" id="PF13506">
    <property type="entry name" value="Glyco_transf_21"/>
    <property type="match status" value="2"/>
</dbReference>
<feature type="transmembrane region" description="Helical" evidence="11">
    <location>
        <begin position="466"/>
        <end position="488"/>
    </location>
</feature>
<dbReference type="EC" id="2.4.1.80" evidence="5"/>
<evidence type="ECO:0000313" key="13">
    <source>
        <dbReference type="Proteomes" id="UP000308267"/>
    </source>
</evidence>
<dbReference type="Proteomes" id="UP000308267">
    <property type="component" value="Unassembled WGS sequence"/>
</dbReference>